<protein>
    <recommendedName>
        <fullName evidence="1">DUF1618 domain-containing protein</fullName>
    </recommendedName>
</protein>
<dbReference type="Pfam" id="PF07762">
    <property type="entry name" value="DUF1618"/>
    <property type="match status" value="1"/>
</dbReference>
<accession>A0A0D9XPK6</accession>
<sequence>MEAQQTQPATLPSGAGCYVPRWVLLEPDIQHKQKKGSEVVDDPRTEATCRNSAGHVITVAFCHVAPPAPSRLCISSSPCHHERVPDAKVIAAHGHSVLIELYFQKEPTSYEHGYDYFVYTAAGDTPPSLSLLPPRGLGASSTGLLVRRRRHDDDDDDIAVANLEVWVEPEPKVAELLVLRSGEWRITRRRIRHGKGKAEELSYWETDIAVPIGDRTICWVDLYRGVIICDGDVFDDKTAALRCATNPRHCFMKDRTVCVAGDTIKFVNIFPRCCCGNPAVTTCDHSSRAFVINTWTLRMDDMTWVKDGIVDSTEFWSLSTCAGLPQKKPKYPVVSIDDSHIICFVVSKKSSSSLSNTFWKIMLDTRSKTLLPVVRYNPSQQQWVPFSGKTYIPSKIFDYLTSDVTCSNNSINPAVIADIPATTTAIVGSSSRTLSHELSAMSLKGSEMVSPREILAALQEIPDLARADMLRSYSILISDDGRRFKSLLVLPMGLRKEWLLIEIKNSDKYNVCDTEILNSN</sequence>
<dbReference type="PANTHER" id="PTHR33074">
    <property type="entry name" value="EXPRESSED PROTEIN-RELATED"/>
    <property type="match status" value="1"/>
</dbReference>
<dbReference type="PANTHER" id="PTHR33074:SF76">
    <property type="entry name" value="OS11G0569701 PROTEIN"/>
    <property type="match status" value="1"/>
</dbReference>
<proteinExistence type="predicted"/>
<dbReference type="eggNOG" id="ENOG502R7NY">
    <property type="taxonomic scope" value="Eukaryota"/>
</dbReference>
<evidence type="ECO:0000259" key="1">
    <source>
        <dbReference type="Pfam" id="PF07762"/>
    </source>
</evidence>
<dbReference type="AlphaFoldDB" id="A0A0D9XPK6"/>
<keyword evidence="3" id="KW-1185">Reference proteome</keyword>
<reference evidence="2 3" key="1">
    <citation type="submission" date="2012-08" db="EMBL/GenBank/DDBJ databases">
        <title>Oryza genome evolution.</title>
        <authorList>
            <person name="Wing R.A."/>
        </authorList>
    </citation>
    <scope>NUCLEOTIDE SEQUENCE</scope>
</reference>
<evidence type="ECO:0000313" key="2">
    <source>
        <dbReference type="EnsemblPlants" id="LPERR11G04000.1"/>
    </source>
</evidence>
<feature type="domain" description="DUF1618" evidence="1">
    <location>
        <begin position="219"/>
        <end position="343"/>
    </location>
</feature>
<organism evidence="2 3">
    <name type="scientific">Leersia perrieri</name>
    <dbReference type="NCBI Taxonomy" id="77586"/>
    <lineage>
        <taxon>Eukaryota</taxon>
        <taxon>Viridiplantae</taxon>
        <taxon>Streptophyta</taxon>
        <taxon>Embryophyta</taxon>
        <taxon>Tracheophyta</taxon>
        <taxon>Spermatophyta</taxon>
        <taxon>Magnoliopsida</taxon>
        <taxon>Liliopsida</taxon>
        <taxon>Poales</taxon>
        <taxon>Poaceae</taxon>
        <taxon>BOP clade</taxon>
        <taxon>Oryzoideae</taxon>
        <taxon>Oryzeae</taxon>
        <taxon>Oryzinae</taxon>
        <taxon>Leersia</taxon>
    </lineage>
</organism>
<name>A0A0D9XPK6_9ORYZ</name>
<dbReference type="InterPro" id="IPR011676">
    <property type="entry name" value="DUF1618"/>
</dbReference>
<dbReference type="Proteomes" id="UP000032180">
    <property type="component" value="Chromosome 11"/>
</dbReference>
<reference evidence="2" key="3">
    <citation type="submission" date="2015-04" db="UniProtKB">
        <authorList>
            <consortium name="EnsemblPlants"/>
        </authorList>
    </citation>
    <scope>IDENTIFICATION</scope>
</reference>
<dbReference type="EnsemblPlants" id="LPERR11G04000.1">
    <property type="protein sequence ID" value="LPERR11G04000.1"/>
    <property type="gene ID" value="LPERR11G04000"/>
</dbReference>
<reference evidence="3" key="2">
    <citation type="submission" date="2013-12" db="EMBL/GenBank/DDBJ databases">
        <authorList>
            <person name="Yu Y."/>
            <person name="Lee S."/>
            <person name="de Baynast K."/>
            <person name="Wissotski M."/>
            <person name="Liu L."/>
            <person name="Talag J."/>
            <person name="Goicoechea J."/>
            <person name="Angelova A."/>
            <person name="Jetty R."/>
            <person name="Kudrna D."/>
            <person name="Golser W."/>
            <person name="Rivera L."/>
            <person name="Zhang J."/>
            <person name="Wing R."/>
        </authorList>
    </citation>
    <scope>NUCLEOTIDE SEQUENCE</scope>
</reference>
<dbReference type="Gramene" id="LPERR11G04000.1">
    <property type="protein sequence ID" value="LPERR11G04000.1"/>
    <property type="gene ID" value="LPERR11G04000"/>
</dbReference>
<evidence type="ECO:0000313" key="3">
    <source>
        <dbReference type="Proteomes" id="UP000032180"/>
    </source>
</evidence>
<dbReference type="HOGENOM" id="CLU_019112_4_0_1"/>